<gene>
    <name evidence="1" type="ORF">CAUJ_LOCUS12638</name>
</gene>
<comment type="caution">
    <text evidence="1">The sequence shown here is derived from an EMBL/GenBank/DDBJ whole genome shotgun (WGS) entry which is preliminary data.</text>
</comment>
<evidence type="ECO:0000313" key="1">
    <source>
        <dbReference type="EMBL" id="CAD6196726.1"/>
    </source>
</evidence>
<sequence>MAGRVFVSACERVFFVPAFSFGHRRSRHFFFVSPVLRRQKDGMASTSTALVPPTPPEAVRNFRARFIAKCMPENVGTTETDGSELYKTINSGKEIDRTQLINYSWQYSIPQNLRLLVWKLLLGILSENLDIREILERDRKLEAETYFDGLRSWRRNEGARLESEATPTTSDISSMILLSQNRLCDDRTRHQSRCMRVEALVAKVETICRDCWYSTFAISKRLVALIESNFPPKMLLFAVQEIGESLNSLNRNKEKADRLPDFTTSTYAADIEMFLLSGGCALLKSDRAAHLLLDKICTGRNVALLIVTFVSDYMALQVKFDVEAEKRRMTEENECKLVRHVIEKVVQTNNGKYRGVRCDSKFTSALP</sequence>
<dbReference type="AlphaFoldDB" id="A0A8S1HLA1"/>
<dbReference type="OrthoDB" id="18718at2759"/>
<dbReference type="Proteomes" id="UP000835052">
    <property type="component" value="Unassembled WGS sequence"/>
</dbReference>
<accession>A0A8S1HLA1</accession>
<dbReference type="Gene3D" id="1.10.10.750">
    <property type="entry name" value="Ypt/Rab-GAP domain of gyp1p, domain 1"/>
    <property type="match status" value="1"/>
</dbReference>
<dbReference type="EMBL" id="CAJGYM010000078">
    <property type="protein sequence ID" value="CAD6196726.1"/>
    <property type="molecule type" value="Genomic_DNA"/>
</dbReference>
<name>A0A8S1HLA1_9PELO</name>
<organism evidence="1 2">
    <name type="scientific">Caenorhabditis auriculariae</name>
    <dbReference type="NCBI Taxonomy" id="2777116"/>
    <lineage>
        <taxon>Eukaryota</taxon>
        <taxon>Metazoa</taxon>
        <taxon>Ecdysozoa</taxon>
        <taxon>Nematoda</taxon>
        <taxon>Chromadorea</taxon>
        <taxon>Rhabditida</taxon>
        <taxon>Rhabditina</taxon>
        <taxon>Rhabditomorpha</taxon>
        <taxon>Rhabditoidea</taxon>
        <taxon>Rhabditidae</taxon>
        <taxon>Peloderinae</taxon>
        <taxon>Caenorhabditis</taxon>
    </lineage>
</organism>
<evidence type="ECO:0000313" key="2">
    <source>
        <dbReference type="Proteomes" id="UP000835052"/>
    </source>
</evidence>
<reference evidence="1" key="1">
    <citation type="submission" date="2020-10" db="EMBL/GenBank/DDBJ databases">
        <authorList>
            <person name="Kikuchi T."/>
        </authorList>
    </citation>
    <scope>NUCLEOTIDE SEQUENCE</scope>
    <source>
        <strain evidence="1">NKZ352</strain>
    </source>
</reference>
<dbReference type="InterPro" id="IPR035969">
    <property type="entry name" value="Rab-GAP_TBC_sf"/>
</dbReference>
<dbReference type="SUPFAM" id="SSF47923">
    <property type="entry name" value="Ypt/Rab-GAP domain of gyp1p"/>
    <property type="match status" value="1"/>
</dbReference>
<proteinExistence type="predicted"/>
<keyword evidence="2" id="KW-1185">Reference proteome</keyword>
<protein>
    <submittedName>
        <fullName evidence="1">Uncharacterized protein</fullName>
    </submittedName>
</protein>